<feature type="transmembrane region" description="Helical" evidence="5">
    <location>
        <begin position="62"/>
        <end position="84"/>
    </location>
</feature>
<dbReference type="Gene3D" id="1.20.1420.30">
    <property type="entry name" value="NCX, central ion-binding region"/>
    <property type="match status" value="2"/>
</dbReference>
<feature type="transmembrane region" description="Helical" evidence="5">
    <location>
        <begin position="322"/>
        <end position="346"/>
    </location>
</feature>
<dbReference type="InterPro" id="IPR004837">
    <property type="entry name" value="NaCa_Exmemb"/>
</dbReference>
<feature type="domain" description="Sodium/calcium exchanger membrane region" evidence="6">
    <location>
        <begin position="35"/>
        <end position="174"/>
    </location>
</feature>
<evidence type="ECO:0000256" key="2">
    <source>
        <dbReference type="ARBA" id="ARBA00022692"/>
    </source>
</evidence>
<comment type="subcellular location">
    <subcellularLocation>
        <location evidence="1">Membrane</location>
        <topology evidence="1">Multi-pass membrane protein</topology>
    </subcellularLocation>
</comment>
<evidence type="ECO:0000256" key="1">
    <source>
        <dbReference type="ARBA" id="ARBA00004141"/>
    </source>
</evidence>
<keyword evidence="4 5" id="KW-0472">Membrane</keyword>
<keyword evidence="2 5" id="KW-0812">Transmembrane</keyword>
<evidence type="ECO:0000313" key="7">
    <source>
        <dbReference type="EMBL" id="MBZ0160552.1"/>
    </source>
</evidence>
<evidence type="ECO:0000256" key="3">
    <source>
        <dbReference type="ARBA" id="ARBA00022989"/>
    </source>
</evidence>
<feature type="transmembrane region" description="Helical" evidence="5">
    <location>
        <begin position="33"/>
        <end position="50"/>
    </location>
</feature>
<feature type="transmembrane region" description="Helical" evidence="5">
    <location>
        <begin position="7"/>
        <end position="27"/>
    </location>
</feature>
<organism evidence="7 8">
    <name type="scientific">Candidatus Methylomirabilis tolerans</name>
    <dbReference type="NCBI Taxonomy" id="3123416"/>
    <lineage>
        <taxon>Bacteria</taxon>
        <taxon>Candidatus Methylomirabilota</taxon>
        <taxon>Candidatus Methylomirabilia</taxon>
        <taxon>Candidatus Methylomirabilales</taxon>
        <taxon>Candidatus Methylomirabilaceae</taxon>
        <taxon>Candidatus Methylomirabilis</taxon>
    </lineage>
</organism>
<evidence type="ECO:0000256" key="4">
    <source>
        <dbReference type="ARBA" id="ARBA00023136"/>
    </source>
</evidence>
<evidence type="ECO:0000313" key="8">
    <source>
        <dbReference type="Proteomes" id="UP001197609"/>
    </source>
</evidence>
<dbReference type="InterPro" id="IPR044880">
    <property type="entry name" value="NCX_ion-bd_dom_sf"/>
</dbReference>
<dbReference type="GO" id="GO:0055085">
    <property type="term" value="P:transmembrane transport"/>
    <property type="evidence" value="ECO:0007669"/>
    <property type="project" value="InterPro"/>
</dbReference>
<sequence>MNVTLRLMTAILLPLQWIVIRILGIHLPPEWEAVGAGLAIFGAAFILSWAAEVAQADIPQALALAFLALVAVLPEYAVDIYFAWSAGKDPTYIAYATANMTGANRLLIGLGWASVVVTFWLKTRHRQVVLDRSRSIELLHLTLATVYSFLIPLKGTLSVLDSVVLLAIFVSYMISASKAKIVEPELDGGVGELLMRMRPNLRRLATVALFVHAGLGIFLAAEPFAEGLLATGRAFAIEEFLLVQWLAPLASESPEFIVAIVFALRGNPGASMGTLVSSKVNQWTLLIGMLPLAYNLSAGHLGAMHLDARQIEEIFLTAAQSFFAVAVLANLSFSLLEAGLFFSLFITQLFFTDPFSRHLYAIAYILLAATWLIVSRSSRQGLATMVVERWTGKDMASSPQE</sequence>
<protein>
    <submittedName>
        <fullName evidence="7">Sodium:calcium antiporter</fullName>
    </submittedName>
</protein>
<accession>A0AAJ1AJI7</accession>
<dbReference type="Proteomes" id="UP001197609">
    <property type="component" value="Unassembled WGS sequence"/>
</dbReference>
<feature type="transmembrane region" description="Helical" evidence="5">
    <location>
        <begin position="157"/>
        <end position="174"/>
    </location>
</feature>
<feature type="transmembrane region" description="Helical" evidence="5">
    <location>
        <begin position="135"/>
        <end position="151"/>
    </location>
</feature>
<gene>
    <name evidence="7" type="ORF">K8G79_10530</name>
</gene>
<dbReference type="AlphaFoldDB" id="A0AAJ1AJI7"/>
<feature type="transmembrane region" description="Helical" evidence="5">
    <location>
        <begin position="204"/>
        <end position="221"/>
    </location>
</feature>
<dbReference type="EMBL" id="JAIOIU010000133">
    <property type="protein sequence ID" value="MBZ0160552.1"/>
    <property type="molecule type" value="Genomic_DNA"/>
</dbReference>
<reference evidence="7 8" key="1">
    <citation type="journal article" date="2021" name="bioRxiv">
        <title>Unraveling nitrogen, sulfur and carbon metabolic pathways and microbial community transcriptional responses to substrate deprivation and toxicity stresses in a bioreactor mimicking anoxic brackish coastal sediment conditions.</title>
        <authorList>
            <person name="Martins P.D."/>
            <person name="Echeveste M.J."/>
            <person name="Arshad A."/>
            <person name="Kurth J."/>
            <person name="Ouboter H."/>
            <person name="Jetten M.S.M."/>
            <person name="Welte C.U."/>
        </authorList>
    </citation>
    <scope>NUCLEOTIDE SEQUENCE [LARGE SCALE GENOMIC DNA]</scope>
    <source>
        <strain evidence="7">MAG_38</strain>
    </source>
</reference>
<evidence type="ECO:0000259" key="6">
    <source>
        <dbReference type="Pfam" id="PF01699"/>
    </source>
</evidence>
<feature type="domain" description="Sodium/calcium exchanger membrane region" evidence="6">
    <location>
        <begin position="207"/>
        <end position="351"/>
    </location>
</feature>
<feature type="transmembrane region" description="Helical" evidence="5">
    <location>
        <begin position="283"/>
        <end position="301"/>
    </location>
</feature>
<dbReference type="GO" id="GO:0016020">
    <property type="term" value="C:membrane"/>
    <property type="evidence" value="ECO:0007669"/>
    <property type="project" value="UniProtKB-SubCell"/>
</dbReference>
<comment type="caution">
    <text evidence="7">The sequence shown here is derived from an EMBL/GenBank/DDBJ whole genome shotgun (WGS) entry which is preliminary data.</text>
</comment>
<evidence type="ECO:0000256" key="5">
    <source>
        <dbReference type="SAM" id="Phobius"/>
    </source>
</evidence>
<name>A0AAJ1AJI7_9BACT</name>
<proteinExistence type="predicted"/>
<dbReference type="Pfam" id="PF01699">
    <property type="entry name" value="Na_Ca_ex"/>
    <property type="match status" value="2"/>
</dbReference>
<feature type="transmembrane region" description="Helical" evidence="5">
    <location>
        <begin position="358"/>
        <end position="375"/>
    </location>
</feature>
<keyword evidence="3 5" id="KW-1133">Transmembrane helix</keyword>
<feature type="transmembrane region" description="Helical" evidence="5">
    <location>
        <begin position="104"/>
        <end position="123"/>
    </location>
</feature>